<protein>
    <recommendedName>
        <fullName evidence="3">Squalene cyclase C-terminal domain-containing protein</fullName>
    </recommendedName>
</protein>
<dbReference type="InterPro" id="IPR008930">
    <property type="entry name" value="Terpenoid_cyclase/PrenylTrfase"/>
</dbReference>
<evidence type="ECO:0000313" key="1">
    <source>
        <dbReference type="EMBL" id="OXY98349.1"/>
    </source>
</evidence>
<keyword evidence="2" id="KW-1185">Reference proteome</keyword>
<proteinExistence type="predicted"/>
<accession>A0A233SRU7</accession>
<dbReference type="AlphaFoldDB" id="A0A233SRU7"/>
<sequence>MSLGPFTAALVAYKGLLDYALPEDWFSVSFLRYLFAGICALCIGLGLRLLGQLPATRADTAQLPAPARRTGTRSARRVIDESARGVLGEYREMRHGQAELAGWSQYLNDHHVPPTAVGTSYGLRMVNAFDIRDPRINRRQVLDSLIALQKPGGGWAASTQRDRGRPEITAWVLAAMFRCGLDGTTKTELVRILEAMLDPGEDPLGMDRTSVLSVAISSLSEVAPTSPRLSWLARRLVDGAHTDEGAAAGMAYWGETLHSSARSAAHTARAAIALHRAAGVLSDGEIFDNAARSGVRWLCTADLDLRLTDEQLRRPVGDGTVDALMIGHFTPAWVARALMLTIAPECEERLEAAVSETLDNCKDGAWRWHDGTRPIWMTYQGTAVARDYALRTAAWA</sequence>
<organism evidence="1 2">
    <name type="scientific">Streptomyces diastatochromogenes</name>
    <dbReference type="NCBI Taxonomy" id="42236"/>
    <lineage>
        <taxon>Bacteria</taxon>
        <taxon>Bacillati</taxon>
        <taxon>Actinomycetota</taxon>
        <taxon>Actinomycetes</taxon>
        <taxon>Kitasatosporales</taxon>
        <taxon>Streptomycetaceae</taxon>
        <taxon>Streptomyces</taxon>
    </lineage>
</organism>
<evidence type="ECO:0008006" key="3">
    <source>
        <dbReference type="Google" id="ProtNLM"/>
    </source>
</evidence>
<gene>
    <name evidence="1" type="ORF">BEK98_05685</name>
</gene>
<evidence type="ECO:0000313" key="2">
    <source>
        <dbReference type="Proteomes" id="UP000215483"/>
    </source>
</evidence>
<name>A0A233SRU7_STRDA</name>
<dbReference type="SUPFAM" id="SSF48239">
    <property type="entry name" value="Terpenoid cyclases/Protein prenyltransferases"/>
    <property type="match status" value="1"/>
</dbReference>
<dbReference type="Proteomes" id="UP000215483">
    <property type="component" value="Unassembled WGS sequence"/>
</dbReference>
<comment type="caution">
    <text evidence="1">The sequence shown here is derived from an EMBL/GenBank/DDBJ whole genome shotgun (WGS) entry which is preliminary data.</text>
</comment>
<dbReference type="Gene3D" id="1.50.10.20">
    <property type="match status" value="1"/>
</dbReference>
<reference evidence="1 2" key="1">
    <citation type="submission" date="2016-07" db="EMBL/GenBank/DDBJ databases">
        <title>Draft genome of Streptomyces diastatochromogenes.</title>
        <authorList>
            <person name="Podduturi R."/>
            <person name="Lukassen M.B."/>
            <person name="Clausen N."/>
            <person name="Nielsen J.L."/>
            <person name="Jorgensen N.O."/>
        </authorList>
    </citation>
    <scope>NUCLEOTIDE SEQUENCE [LARGE SCALE GENOMIC DNA]</scope>
    <source>
        <strain evidence="1 2">DSM 40608</strain>
    </source>
</reference>
<dbReference type="EMBL" id="MCGQ01000007">
    <property type="protein sequence ID" value="OXY98349.1"/>
    <property type="molecule type" value="Genomic_DNA"/>
</dbReference>